<name>A0A1D9MI14_9ACTO</name>
<accession>A0A1D9MI14</accession>
<protein>
    <recommendedName>
        <fullName evidence="3">Pentapeptide repeat protein</fullName>
    </recommendedName>
</protein>
<keyword evidence="2" id="KW-1185">Reference proteome</keyword>
<dbReference type="EMBL" id="CP017812">
    <property type="protein sequence ID" value="AOZ71934.1"/>
    <property type="molecule type" value="Genomic_DNA"/>
</dbReference>
<gene>
    <name evidence="1" type="ORF">BK816_00375</name>
</gene>
<evidence type="ECO:0008006" key="3">
    <source>
        <dbReference type="Google" id="ProtNLM"/>
    </source>
</evidence>
<reference evidence="1 2" key="1">
    <citation type="submission" date="2016-10" db="EMBL/GenBank/DDBJ databases">
        <title>Actinomyces aegypiusis sp. nov., isolated from the Aegypius monachus in Qinghai Tibet Plateau China.</title>
        <authorList>
            <person name="Wang Y."/>
        </authorList>
    </citation>
    <scope>NUCLEOTIDE SEQUENCE [LARGE SCALE GENOMIC DNA]</scope>
    <source>
        <strain evidence="1 2">VUL4_3</strain>
    </source>
</reference>
<sequence length="334" mass="37917">MGSGSDPKAVSTAAISTTGGLGGVIYLVQRYRDIQMKERMEKIELDKLPHLRYQEAVELLSSDNVLSRISAVLKLEYLANERLAADKNCPMPQQIVNILCAYLRNSSSFEIYAPITEFSRKRLKQLRKEKSAILNFDFEKWPDELSAECDQTVQQTIVQVIANNTRPRIINEAKTGGKDEKTGEGNGASVEEEKGKWSSLNFDLHETVFACPLHWENCVFEGKVEFWGAIFRRSVYFTNIVFNDVNFNGCTFFGRFIISNAKLVNATFQGKGKFIKWHPDIKGAENTKDFSAAISERVSNSDCKVNYDEDAVEKPLLYRDAKSIFKNFTDKQQQ</sequence>
<dbReference type="Proteomes" id="UP000176288">
    <property type="component" value="Chromosome"/>
</dbReference>
<organism evidence="1 2">
    <name type="scientific">Boudabousia tangfeifanii</name>
    <dbReference type="NCBI Taxonomy" id="1912795"/>
    <lineage>
        <taxon>Bacteria</taxon>
        <taxon>Bacillati</taxon>
        <taxon>Actinomycetota</taxon>
        <taxon>Actinomycetes</taxon>
        <taxon>Actinomycetales</taxon>
        <taxon>Actinomycetaceae</taxon>
        <taxon>Boudabousia</taxon>
    </lineage>
</organism>
<proteinExistence type="predicted"/>
<evidence type="ECO:0000313" key="1">
    <source>
        <dbReference type="EMBL" id="AOZ71934.1"/>
    </source>
</evidence>
<dbReference type="AlphaFoldDB" id="A0A1D9MI14"/>
<evidence type="ECO:0000313" key="2">
    <source>
        <dbReference type="Proteomes" id="UP000176288"/>
    </source>
</evidence>
<dbReference type="KEGG" id="avu:BK816_00375"/>